<evidence type="ECO:0000313" key="3">
    <source>
        <dbReference type="Proteomes" id="UP000187439"/>
    </source>
</evidence>
<evidence type="ECO:0000259" key="1">
    <source>
        <dbReference type="Pfam" id="PF16472"/>
    </source>
</evidence>
<reference evidence="2 3" key="1">
    <citation type="submission" date="2016-10" db="EMBL/GenBank/DDBJ databases">
        <title>Paenibacillus species isolates.</title>
        <authorList>
            <person name="Beno S.M."/>
        </authorList>
    </citation>
    <scope>NUCLEOTIDE SEQUENCE [LARGE SCALE GENOMIC DNA]</scope>
    <source>
        <strain evidence="2 3">FSL H7-0710</strain>
    </source>
</reference>
<name>A0A1R0Y186_9BACL</name>
<dbReference type="Proteomes" id="UP000187439">
    <property type="component" value="Unassembled WGS sequence"/>
</dbReference>
<protein>
    <recommendedName>
        <fullName evidence="1">Prolow-density lipoprotein receptor-related protein 1-like beta-propeller domain-containing protein</fullName>
    </recommendedName>
</protein>
<dbReference type="RefSeq" id="WP_076119209.1">
    <property type="nucleotide sequence ID" value="NZ_MPTC01000008.1"/>
</dbReference>
<feature type="domain" description="Prolow-density lipoprotein receptor-related protein 1-like beta-propeller" evidence="1">
    <location>
        <begin position="2"/>
        <end position="254"/>
    </location>
</feature>
<organism evidence="2 3">
    <name type="scientific">Paenibacillus odorifer</name>
    <dbReference type="NCBI Taxonomy" id="189426"/>
    <lineage>
        <taxon>Bacteria</taxon>
        <taxon>Bacillati</taxon>
        <taxon>Bacillota</taxon>
        <taxon>Bacilli</taxon>
        <taxon>Bacillales</taxon>
        <taxon>Paenibacillaceae</taxon>
        <taxon>Paenibacillus</taxon>
    </lineage>
</organism>
<dbReference type="SUPFAM" id="SSF63825">
    <property type="entry name" value="YWTD domain"/>
    <property type="match status" value="1"/>
</dbReference>
<dbReference type="AlphaFoldDB" id="A0A1R0Y186"/>
<proteinExistence type="predicted"/>
<dbReference type="OrthoDB" id="2663624at2"/>
<evidence type="ECO:0000313" key="2">
    <source>
        <dbReference type="EMBL" id="OMD41072.1"/>
    </source>
</evidence>
<comment type="caution">
    <text evidence="2">The sequence shown here is derived from an EMBL/GenBank/DDBJ whole genome shotgun (WGS) entry which is preliminary data.</text>
</comment>
<dbReference type="InterPro" id="IPR032485">
    <property type="entry name" value="LRP1-like_beta_prop"/>
</dbReference>
<dbReference type="EMBL" id="MPTC01000008">
    <property type="protein sequence ID" value="OMD41072.1"/>
    <property type="molecule type" value="Genomic_DNA"/>
</dbReference>
<dbReference type="Pfam" id="PF16472">
    <property type="entry name" value="DUF5050"/>
    <property type="match status" value="1"/>
</dbReference>
<gene>
    <name evidence="2" type="ORF">BSK52_11595</name>
</gene>
<accession>A0A1R0Y186</accession>
<sequence>MNGNLLSGGLVMKAGESLLITDIKNYTGTYFVDLDHPHAAPIHYEGLFWFMNEAGNFLYYSDQLKGNALCKLDIEQQKEELLLDKPCYQLLRHEDCLYYIHEEEHRLYCYTTNGKRNTRLIDEHVDSFLMYEGLLYCATPRGIIRSTESGGQRESISGMVTTGLIMVGDILACADKKNRHCLTLLDLKTNDTTVMNGIDVASISTDGRYIYCANRLNGNSIYRIDPVHGGSIRICGMSADYLHVLENDLYFCNGREWHRLSLFGGEAETISYTGRYSHE</sequence>